<evidence type="ECO:0000259" key="9">
    <source>
        <dbReference type="Pfam" id="PF01545"/>
    </source>
</evidence>
<feature type="transmembrane region" description="Helical" evidence="7">
    <location>
        <begin position="408"/>
        <end position="427"/>
    </location>
</feature>
<reference evidence="10 11" key="1">
    <citation type="submission" date="2010-05" db="EMBL/GenBank/DDBJ databases">
        <title>The Genome Sequence of Thecamonas trahens ATCC 50062.</title>
        <authorList>
            <consortium name="The Broad Institute Genome Sequencing Platform"/>
            <person name="Russ C."/>
            <person name="Cuomo C."/>
            <person name="Shea T."/>
            <person name="Young S.K."/>
            <person name="Zeng Q."/>
            <person name="Koehrsen M."/>
            <person name="Haas B."/>
            <person name="Borodovsky M."/>
            <person name="Guigo R."/>
            <person name="Alvarado L."/>
            <person name="Berlin A."/>
            <person name="Bochicchio J."/>
            <person name="Borenstein D."/>
            <person name="Chapman S."/>
            <person name="Chen Z."/>
            <person name="Freedman E."/>
            <person name="Gellesch M."/>
            <person name="Goldberg J."/>
            <person name="Griggs A."/>
            <person name="Gujja S."/>
            <person name="Heilman E."/>
            <person name="Heiman D."/>
            <person name="Hepburn T."/>
            <person name="Howarth C."/>
            <person name="Jen D."/>
            <person name="Larson L."/>
            <person name="Mehta T."/>
            <person name="Park D."/>
            <person name="Pearson M."/>
            <person name="Roberts A."/>
            <person name="Saif S."/>
            <person name="Shenoy N."/>
            <person name="Sisk P."/>
            <person name="Stolte C."/>
            <person name="Sykes S."/>
            <person name="Thomson T."/>
            <person name="Walk T."/>
            <person name="White J."/>
            <person name="Yandava C."/>
            <person name="Burger G."/>
            <person name="Gray M.W."/>
            <person name="Holland P.W.H."/>
            <person name="King N."/>
            <person name="Lang F.B.F."/>
            <person name="Roger A.J."/>
            <person name="Ruiz-Trillo I."/>
            <person name="Lander E."/>
            <person name="Nusbaum C."/>
        </authorList>
    </citation>
    <scope>NUCLEOTIDE SEQUENCE [LARGE SCALE GENOMIC DNA]</scope>
    <source>
        <strain evidence="10 11">ATCC 50062</strain>
    </source>
</reference>
<proteinExistence type="predicted"/>
<dbReference type="GeneID" id="25563939"/>
<dbReference type="SUPFAM" id="SSF161111">
    <property type="entry name" value="Cation efflux protein transmembrane domain-like"/>
    <property type="match status" value="1"/>
</dbReference>
<dbReference type="InterPro" id="IPR040177">
    <property type="entry name" value="SLC30A9"/>
</dbReference>
<feature type="domain" description="Cation efflux protein transmembrane" evidence="9">
    <location>
        <begin position="266"/>
        <end position="459"/>
    </location>
</feature>
<dbReference type="Gene3D" id="1.20.1510.10">
    <property type="entry name" value="Cation efflux protein transmembrane domain"/>
    <property type="match status" value="1"/>
</dbReference>
<dbReference type="EMBL" id="GL349450">
    <property type="protein sequence ID" value="KNC48165.1"/>
    <property type="molecule type" value="Genomic_DNA"/>
</dbReference>
<evidence type="ECO:0000256" key="5">
    <source>
        <dbReference type="ARBA" id="ARBA00023136"/>
    </source>
</evidence>
<dbReference type="InterPro" id="IPR002524">
    <property type="entry name" value="Cation_efflux"/>
</dbReference>
<sequence length="575" mass="61083">MLRTGRLLAAARGVLPALPALPLPAAARTRNQARGGQGPEPRIWGARTVFAGAGASVYARGWLASDGGGRSVEDGPENELDHRDVLTEAEALSSLLVSSASIRNAGLHPVAVLGKHRWFRRDEIEDLARHTWGSLDNIERVRRERAHAAELFRDAAAAAASATNSASASAVEGDAPRPHPPLRPPPWGMQGFPGGGGRREDDEASDSSGAAAAAAGDPRLLEDSLPFSVLRKVARRRKRRQEKKDSTLALPLKPTKSMSSSSTTVYAAMAGNVLIMAGKAVAFVLSGSGAMLSEALHSAADVANQSLLLVGIKRSQREADPSHPYGYAREANIWALISGVGTFSSAPLTELPFSLAMLSAAFAIESATLAYAARVVAADARKANASFLDYVVDGANPMAVAVLVEDSAAVAGVVIAGTAITASYLTGNPVYDSVGTLLVGALMAGCATFIIRRNMRDLVGKAMPKTSQDQILSLLEADKAVVAVHEVKAVLMGLDEIRFKAEIDFDGRQIAKHLIRKRNIDLAALMAIESEKEMEAFLVQYGDDIIEQLADEVDRIEREISRVVPEARYIDLEAH</sequence>
<dbReference type="InterPro" id="IPR058533">
    <property type="entry name" value="Cation_efflux_TM"/>
</dbReference>
<feature type="transmembrane region" description="Helical" evidence="7">
    <location>
        <begin position="433"/>
        <end position="451"/>
    </location>
</feature>
<protein>
    <submittedName>
        <fullName evidence="10">Zinc transporter 9</fullName>
    </submittedName>
</protein>
<comment type="subcellular location">
    <subcellularLocation>
        <location evidence="1">Membrane</location>
        <topology evidence="1">Multi-pass membrane protein</topology>
    </subcellularLocation>
</comment>
<feature type="region of interest" description="Disordered" evidence="6">
    <location>
        <begin position="163"/>
        <end position="216"/>
    </location>
</feature>
<dbReference type="GO" id="GO:0006829">
    <property type="term" value="P:zinc ion transport"/>
    <property type="evidence" value="ECO:0007669"/>
    <property type="project" value="InterPro"/>
</dbReference>
<dbReference type="RefSeq" id="XP_013758735.1">
    <property type="nucleotide sequence ID" value="XM_013903281.1"/>
</dbReference>
<keyword evidence="3 7" id="KW-0812">Transmembrane</keyword>
<evidence type="ECO:0000313" key="10">
    <source>
        <dbReference type="EMBL" id="KNC48165.1"/>
    </source>
</evidence>
<evidence type="ECO:0000256" key="3">
    <source>
        <dbReference type="ARBA" id="ARBA00022692"/>
    </source>
</evidence>
<dbReference type="eggNOG" id="KOG2802">
    <property type="taxonomic scope" value="Eukaryota"/>
</dbReference>
<feature type="chain" id="PRO_5005537185" evidence="8">
    <location>
        <begin position="17"/>
        <end position="575"/>
    </location>
</feature>
<keyword evidence="8" id="KW-0732">Signal</keyword>
<evidence type="ECO:0000256" key="8">
    <source>
        <dbReference type="SAM" id="SignalP"/>
    </source>
</evidence>
<evidence type="ECO:0000256" key="6">
    <source>
        <dbReference type="SAM" id="MobiDB-lite"/>
    </source>
</evidence>
<name>A0A0L0D7J7_THETB</name>
<keyword evidence="2" id="KW-0813">Transport</keyword>
<feature type="compositionally biased region" description="Low complexity" evidence="6">
    <location>
        <begin position="206"/>
        <end position="216"/>
    </location>
</feature>
<organism evidence="10 11">
    <name type="scientific">Thecamonas trahens ATCC 50062</name>
    <dbReference type="NCBI Taxonomy" id="461836"/>
    <lineage>
        <taxon>Eukaryota</taxon>
        <taxon>Apusozoa</taxon>
        <taxon>Apusomonadida</taxon>
        <taxon>Apusomonadidae</taxon>
        <taxon>Thecamonas</taxon>
    </lineage>
</organism>
<dbReference type="NCBIfam" id="TIGR01297">
    <property type="entry name" value="CDF"/>
    <property type="match status" value="1"/>
</dbReference>
<gene>
    <name evidence="10" type="ORF">AMSG_04394</name>
</gene>
<dbReference type="PANTHER" id="PTHR13414:SF9">
    <property type="entry name" value="PROTON-COUPLED ZINC ANTIPORTER SLC30A9, MITOCHONDRIAL"/>
    <property type="match status" value="1"/>
</dbReference>
<keyword evidence="5 7" id="KW-0472">Membrane</keyword>
<feature type="region of interest" description="Disordered" evidence="6">
    <location>
        <begin position="232"/>
        <end position="255"/>
    </location>
</feature>
<evidence type="ECO:0000256" key="2">
    <source>
        <dbReference type="ARBA" id="ARBA00022448"/>
    </source>
</evidence>
<feature type="compositionally biased region" description="Pro residues" evidence="6">
    <location>
        <begin position="178"/>
        <end position="187"/>
    </location>
</feature>
<evidence type="ECO:0000256" key="7">
    <source>
        <dbReference type="SAM" id="Phobius"/>
    </source>
</evidence>
<keyword evidence="11" id="KW-1185">Reference proteome</keyword>
<evidence type="ECO:0000256" key="1">
    <source>
        <dbReference type="ARBA" id="ARBA00004141"/>
    </source>
</evidence>
<dbReference type="PANTHER" id="PTHR13414">
    <property type="entry name" value="HUEL-CATION TRANSPORTER"/>
    <property type="match status" value="1"/>
</dbReference>
<dbReference type="AlphaFoldDB" id="A0A0L0D7J7"/>
<keyword evidence="4 7" id="KW-1133">Transmembrane helix</keyword>
<dbReference type="GO" id="GO:0005783">
    <property type="term" value="C:endoplasmic reticulum"/>
    <property type="evidence" value="ECO:0007669"/>
    <property type="project" value="TreeGrafter"/>
</dbReference>
<evidence type="ECO:0000313" key="11">
    <source>
        <dbReference type="Proteomes" id="UP000054408"/>
    </source>
</evidence>
<dbReference type="GO" id="GO:0008324">
    <property type="term" value="F:monoatomic cation transmembrane transporter activity"/>
    <property type="evidence" value="ECO:0007669"/>
    <property type="project" value="InterPro"/>
</dbReference>
<feature type="compositionally biased region" description="Basic residues" evidence="6">
    <location>
        <begin position="232"/>
        <end position="241"/>
    </location>
</feature>
<dbReference type="Pfam" id="PF01545">
    <property type="entry name" value="Cation_efflux"/>
    <property type="match status" value="1"/>
</dbReference>
<dbReference type="OrthoDB" id="435980at2759"/>
<dbReference type="STRING" id="461836.A0A0L0D7J7"/>
<dbReference type="GO" id="GO:0006882">
    <property type="term" value="P:intracellular zinc ion homeostasis"/>
    <property type="evidence" value="ECO:0007669"/>
    <property type="project" value="TreeGrafter"/>
</dbReference>
<feature type="signal peptide" evidence="8">
    <location>
        <begin position="1"/>
        <end position="16"/>
    </location>
</feature>
<accession>A0A0L0D7J7</accession>
<dbReference type="InterPro" id="IPR027469">
    <property type="entry name" value="Cation_efflux_TMD_sf"/>
</dbReference>
<dbReference type="Proteomes" id="UP000054408">
    <property type="component" value="Unassembled WGS sequence"/>
</dbReference>
<evidence type="ECO:0000256" key="4">
    <source>
        <dbReference type="ARBA" id="ARBA00022989"/>
    </source>
</evidence>
<dbReference type="GO" id="GO:0016020">
    <property type="term" value="C:membrane"/>
    <property type="evidence" value="ECO:0007669"/>
    <property type="project" value="UniProtKB-SubCell"/>
</dbReference>